<organism evidence="1 2">
    <name type="scientific">Chryseobacterium suipulveris</name>
    <dbReference type="NCBI Taxonomy" id="2929800"/>
    <lineage>
        <taxon>Bacteria</taxon>
        <taxon>Pseudomonadati</taxon>
        <taxon>Bacteroidota</taxon>
        <taxon>Flavobacteriia</taxon>
        <taxon>Flavobacteriales</taxon>
        <taxon>Weeksellaceae</taxon>
        <taxon>Chryseobacterium group</taxon>
        <taxon>Chryseobacterium</taxon>
    </lineage>
</organism>
<evidence type="ECO:0000313" key="2">
    <source>
        <dbReference type="Proteomes" id="UP000831460"/>
    </source>
</evidence>
<dbReference type="InterPro" id="IPR053842">
    <property type="entry name" value="NikA-like"/>
</dbReference>
<dbReference type="EMBL" id="CP094532">
    <property type="protein sequence ID" value="UOE40146.1"/>
    <property type="molecule type" value="Genomic_DNA"/>
</dbReference>
<keyword evidence="2" id="KW-1185">Reference proteome</keyword>
<dbReference type="RefSeq" id="WP_243548172.1">
    <property type="nucleotide sequence ID" value="NZ_CP094532.1"/>
</dbReference>
<name>A0ABY4BLS6_9FLAO</name>
<proteinExistence type="predicted"/>
<gene>
    <name evidence="1" type="ORF">MTP09_09470</name>
</gene>
<protein>
    <submittedName>
        <fullName evidence="1">Special sigma factor</fullName>
    </submittedName>
</protein>
<dbReference type="Proteomes" id="UP000831460">
    <property type="component" value="Chromosome"/>
</dbReference>
<sequence length="160" mass="19367">MEKDPWEDFIREITKQEEQKSALEKRKKYFQTIGRKGGLKKKTANQLTRTISTRLTEKEFLEIEKKATLYNLRISKYVRLILTETELKIKEFATDKLLLEYGNNFIRIKNLLRHREFSKLDHTKVVLRKIEEVTDLIYRYLYEKMNRQNSEETENQSSNE</sequence>
<evidence type="ECO:0000313" key="1">
    <source>
        <dbReference type="EMBL" id="UOE40146.1"/>
    </source>
</evidence>
<dbReference type="Pfam" id="PF21983">
    <property type="entry name" value="NikA-like"/>
    <property type="match status" value="1"/>
</dbReference>
<reference evidence="1 2" key="1">
    <citation type="submission" date="2022-03" db="EMBL/GenBank/DDBJ databases">
        <title>Chryseobacterium sp. isolated from particulate matters in swine house.</title>
        <authorList>
            <person name="Won M."/>
            <person name="Kim S.-J."/>
            <person name="Kwon S.-W."/>
        </authorList>
    </citation>
    <scope>NUCLEOTIDE SEQUENCE [LARGE SCALE GENOMIC DNA]</scope>
    <source>
        <strain evidence="1 2">SC2-2</strain>
    </source>
</reference>
<accession>A0ABY4BLS6</accession>